<gene>
    <name evidence="1" type="ORF">LSCM4_05146</name>
</gene>
<sequence length="75" mass="8758">MAGRNHKATTHSPYGLWVSAAAGVRLSVRHVRQAQEYSKQKIPQRLSEAVCELQLRPTFPFLHVRKRLWIPRLRQ</sequence>
<evidence type="ECO:0000313" key="1">
    <source>
        <dbReference type="EMBL" id="KAG5476186.1"/>
    </source>
</evidence>
<dbReference type="AlphaFoldDB" id="A0A836HE94"/>
<dbReference type="Proteomes" id="UP000674143">
    <property type="component" value="Unassembled WGS sequence"/>
</dbReference>
<name>A0A836HE94_9TRYP</name>
<reference evidence="2" key="2">
    <citation type="journal article" date="2021" name="Sci. Data">
        <title>Chromosome-scale genome sequencing, assembly and annotation of six genomes from subfamily Leishmaniinae.</title>
        <authorList>
            <person name="Almutairi H."/>
            <person name="Urbaniak M.D."/>
            <person name="Bates M.D."/>
            <person name="Jariyapan N."/>
            <person name="Kwakye-Nuako G."/>
            <person name="Thomaz Soccol V."/>
            <person name="Al-Salem W.S."/>
            <person name="Dillon R.J."/>
            <person name="Bates P.A."/>
            <person name="Gatherer D."/>
        </authorList>
    </citation>
    <scope>NUCLEOTIDE SEQUENCE [LARGE SCALE GENOMIC DNA]</scope>
</reference>
<reference evidence="2" key="1">
    <citation type="journal article" date="2021" name="Microbiol. Resour. Announc.">
        <title>LGAAP: Leishmaniinae Genome Assembly and Annotation Pipeline.</title>
        <authorList>
            <person name="Almutairi H."/>
            <person name="Urbaniak M.D."/>
            <person name="Bates M.D."/>
            <person name="Jariyapan N."/>
            <person name="Kwakye-Nuako G."/>
            <person name="Thomaz-Soccol V."/>
            <person name="Al-Salem W.S."/>
            <person name="Dillon R.J."/>
            <person name="Bates P.A."/>
            <person name="Gatherer D."/>
        </authorList>
    </citation>
    <scope>NUCLEOTIDE SEQUENCE [LARGE SCALE GENOMIC DNA]</scope>
</reference>
<dbReference type="KEGG" id="loi:92361050"/>
<proteinExistence type="predicted"/>
<dbReference type="EMBL" id="JAFHLR010000026">
    <property type="protein sequence ID" value="KAG5476186.1"/>
    <property type="molecule type" value="Genomic_DNA"/>
</dbReference>
<comment type="caution">
    <text evidence="1">The sequence shown here is derived from an EMBL/GenBank/DDBJ whole genome shotgun (WGS) entry which is preliminary data.</text>
</comment>
<keyword evidence="2" id="KW-1185">Reference proteome</keyword>
<dbReference type="RefSeq" id="XP_067062419.1">
    <property type="nucleotide sequence ID" value="XM_067207116.1"/>
</dbReference>
<dbReference type="GeneID" id="92361050"/>
<organism evidence="1 2">
    <name type="scientific">Leishmania orientalis</name>
    <dbReference type="NCBI Taxonomy" id="2249476"/>
    <lineage>
        <taxon>Eukaryota</taxon>
        <taxon>Discoba</taxon>
        <taxon>Euglenozoa</taxon>
        <taxon>Kinetoplastea</taxon>
        <taxon>Metakinetoplastina</taxon>
        <taxon>Trypanosomatida</taxon>
        <taxon>Trypanosomatidae</taxon>
        <taxon>Leishmaniinae</taxon>
        <taxon>Leishmania</taxon>
    </lineage>
</organism>
<accession>A0A836HE94</accession>
<protein>
    <submittedName>
        <fullName evidence="1">Uncharacterized protein</fullName>
    </submittedName>
</protein>
<evidence type="ECO:0000313" key="2">
    <source>
        <dbReference type="Proteomes" id="UP000674143"/>
    </source>
</evidence>